<evidence type="ECO:0000313" key="4">
    <source>
        <dbReference type="Proteomes" id="UP000705379"/>
    </source>
</evidence>
<dbReference type="RefSeq" id="WP_213216050.1">
    <property type="nucleotide sequence ID" value="NZ_QTKU01000002.1"/>
</dbReference>
<dbReference type="PANTHER" id="PTHR12049">
    <property type="entry name" value="PROTEIN ARGININE METHYLTRANSFERASE NDUFAF7, MITOCHONDRIAL"/>
    <property type="match status" value="1"/>
</dbReference>
<dbReference type="PANTHER" id="PTHR12049:SF7">
    <property type="entry name" value="PROTEIN ARGININE METHYLTRANSFERASE NDUFAF7, MITOCHONDRIAL"/>
    <property type="match status" value="1"/>
</dbReference>
<evidence type="ECO:0000256" key="2">
    <source>
        <dbReference type="ARBA" id="ARBA00022679"/>
    </source>
</evidence>
<dbReference type="Pfam" id="PF02636">
    <property type="entry name" value="Methyltransf_28"/>
    <property type="match status" value="1"/>
</dbReference>
<gene>
    <name evidence="3" type="ORF">DYI23_09890</name>
</gene>
<dbReference type="AlphaFoldDB" id="A0A944GS83"/>
<evidence type="ECO:0000256" key="1">
    <source>
        <dbReference type="ARBA" id="ARBA00022603"/>
    </source>
</evidence>
<name>A0A944GS83_9HYPH</name>
<reference evidence="3" key="2">
    <citation type="journal article" date="2021" name="Microorganisms">
        <title>Bacterial Dimethylsulfoniopropionate Biosynthesis in the East China Sea.</title>
        <authorList>
            <person name="Liu J."/>
            <person name="Zhang Y."/>
            <person name="Liu J."/>
            <person name="Zhong H."/>
            <person name="Williams B.T."/>
            <person name="Zheng Y."/>
            <person name="Curson A.R.J."/>
            <person name="Sun C."/>
            <person name="Sun H."/>
            <person name="Song D."/>
            <person name="Wagner Mackenzie B."/>
            <person name="Bermejo Martinez A."/>
            <person name="Todd J.D."/>
            <person name="Zhang X.H."/>
        </authorList>
    </citation>
    <scope>NUCLEOTIDE SEQUENCE</scope>
    <source>
        <strain evidence="3">AESS21</strain>
    </source>
</reference>
<keyword evidence="1 3" id="KW-0489">Methyltransferase</keyword>
<organism evidence="3 4">
    <name type="scientific">Roseibium polysiphoniae</name>
    <dbReference type="NCBI Taxonomy" id="2571221"/>
    <lineage>
        <taxon>Bacteria</taxon>
        <taxon>Pseudomonadati</taxon>
        <taxon>Pseudomonadota</taxon>
        <taxon>Alphaproteobacteria</taxon>
        <taxon>Hyphomicrobiales</taxon>
        <taxon>Stappiaceae</taxon>
        <taxon>Roseibium</taxon>
    </lineage>
</organism>
<dbReference type="Gene3D" id="3.40.50.12710">
    <property type="match status" value="1"/>
</dbReference>
<keyword evidence="2" id="KW-0808">Transferase</keyword>
<dbReference type="InterPro" id="IPR003788">
    <property type="entry name" value="NDUFAF7"/>
</dbReference>
<accession>A0A944GS83</accession>
<dbReference type="SUPFAM" id="SSF53335">
    <property type="entry name" value="S-adenosyl-L-methionine-dependent methyltransferases"/>
    <property type="match status" value="1"/>
</dbReference>
<reference evidence="3" key="1">
    <citation type="submission" date="2018-08" db="EMBL/GenBank/DDBJ databases">
        <authorList>
            <person name="Jin W."/>
            <person name="Wang H."/>
            <person name="Yang Y."/>
            <person name="Li M."/>
            <person name="Liu J."/>
        </authorList>
    </citation>
    <scope>NUCLEOTIDE SEQUENCE</scope>
    <source>
        <strain evidence="3">AESS21</strain>
    </source>
</reference>
<proteinExistence type="predicted"/>
<sequence>MTKSDLKARIKQRIAAQGPMTVADYMATCLGDPQAGYYTTRQVFGREGDFTTAPEVSQMFGELIGAFCLQAWERMGSPGSFQLVELGPGRGTLMSDLLRTAALRPAFLEAAELTLVEMSPKLRKQQAKKLEKSGLQPRFAEGLDQIESGPLIVVANEFFDALPIHQFVKTASGWLERLVGLDDAANLGFGLGTARLSDDDLPRSAALAPDGSILETQPAANAIAEEIGTRIAKDGGCALFVDYGYLQPAPGDTLQALYKHSYDDVFARPGEADLTTHVNFEALAAAATRAGAIAFPPLDQGEFLLRLGLLERAGALGTGKSHLQQEGIRDAVERLAAPNQMGQLFKVLALSNTPAPLSPFDEPSGR</sequence>
<dbReference type="EMBL" id="QTKU01000002">
    <property type="protein sequence ID" value="MBS8260528.1"/>
    <property type="molecule type" value="Genomic_DNA"/>
</dbReference>
<dbReference type="GO" id="GO:0032259">
    <property type="term" value="P:methylation"/>
    <property type="evidence" value="ECO:0007669"/>
    <property type="project" value="UniProtKB-KW"/>
</dbReference>
<dbReference type="Proteomes" id="UP000705379">
    <property type="component" value="Unassembled WGS sequence"/>
</dbReference>
<comment type="caution">
    <text evidence="3">The sequence shown here is derived from an EMBL/GenBank/DDBJ whole genome shotgun (WGS) entry which is preliminary data.</text>
</comment>
<dbReference type="GO" id="GO:0035243">
    <property type="term" value="F:protein-arginine omega-N symmetric methyltransferase activity"/>
    <property type="evidence" value="ECO:0007669"/>
    <property type="project" value="TreeGrafter"/>
</dbReference>
<evidence type="ECO:0000313" key="3">
    <source>
        <dbReference type="EMBL" id="MBS8260528.1"/>
    </source>
</evidence>
<protein>
    <submittedName>
        <fullName evidence="3">Class I SAM-dependent methyltransferase</fullName>
    </submittedName>
</protein>
<dbReference type="InterPro" id="IPR029063">
    <property type="entry name" value="SAM-dependent_MTases_sf"/>
</dbReference>
<dbReference type="InterPro" id="IPR038375">
    <property type="entry name" value="NDUFAF7_sf"/>
</dbReference>